<dbReference type="EMBL" id="JABFUD020000019">
    <property type="protein sequence ID" value="KAI5065577.1"/>
    <property type="molecule type" value="Genomic_DNA"/>
</dbReference>
<protein>
    <submittedName>
        <fullName evidence="1">Uncharacterized protein</fullName>
    </submittedName>
</protein>
<keyword evidence="2" id="KW-1185">Reference proteome</keyword>
<reference evidence="1" key="1">
    <citation type="submission" date="2021-01" db="EMBL/GenBank/DDBJ databases">
        <title>Adiantum capillus-veneris genome.</title>
        <authorList>
            <person name="Fang Y."/>
            <person name="Liao Q."/>
        </authorList>
    </citation>
    <scope>NUCLEOTIDE SEQUENCE</scope>
    <source>
        <strain evidence="1">H3</strain>
        <tissue evidence="1">Leaf</tissue>
    </source>
</reference>
<organism evidence="1 2">
    <name type="scientific">Adiantum capillus-veneris</name>
    <name type="common">Maidenhair fern</name>
    <dbReference type="NCBI Taxonomy" id="13818"/>
    <lineage>
        <taxon>Eukaryota</taxon>
        <taxon>Viridiplantae</taxon>
        <taxon>Streptophyta</taxon>
        <taxon>Embryophyta</taxon>
        <taxon>Tracheophyta</taxon>
        <taxon>Polypodiopsida</taxon>
        <taxon>Polypodiidae</taxon>
        <taxon>Polypodiales</taxon>
        <taxon>Pteridineae</taxon>
        <taxon>Pteridaceae</taxon>
        <taxon>Vittarioideae</taxon>
        <taxon>Adiantum</taxon>
    </lineage>
</organism>
<accession>A0A9D4UDC2</accession>
<name>A0A9D4UDC2_ADICA</name>
<gene>
    <name evidence="1" type="ORF">GOP47_0020272</name>
</gene>
<proteinExistence type="predicted"/>
<sequence length="105" mass="11141">MFMATTAQSGPSFLLFVVPKGSTLLIQTAASSRPPYAALPPLDHAALQRLPSALLHPLMMTLLAVLMQPLLQRFPCPLHALLGSSLSLLCQKNCPSCNSLSSPTS</sequence>
<dbReference type="AlphaFoldDB" id="A0A9D4UDC2"/>
<dbReference type="Proteomes" id="UP000886520">
    <property type="component" value="Chromosome 19"/>
</dbReference>
<comment type="caution">
    <text evidence="1">The sequence shown here is derived from an EMBL/GenBank/DDBJ whole genome shotgun (WGS) entry which is preliminary data.</text>
</comment>
<evidence type="ECO:0000313" key="2">
    <source>
        <dbReference type="Proteomes" id="UP000886520"/>
    </source>
</evidence>
<evidence type="ECO:0000313" key="1">
    <source>
        <dbReference type="EMBL" id="KAI5065577.1"/>
    </source>
</evidence>